<gene>
    <name evidence="9" type="ORF">DIZ78_07845</name>
</gene>
<dbReference type="GO" id="GO:0044874">
    <property type="term" value="P:lipoprotein localization to outer membrane"/>
    <property type="evidence" value="ECO:0007669"/>
    <property type="project" value="TreeGrafter"/>
</dbReference>
<comment type="caution">
    <text evidence="9">The sequence shown here is derived from an EMBL/GenBank/DDBJ whole genome shotgun (WGS) entry which is preliminary data.</text>
</comment>
<protein>
    <recommendedName>
        <fullName evidence="8">ABC3 transporter permease C-terminal domain-containing protein</fullName>
    </recommendedName>
</protein>
<feature type="transmembrane region" description="Helical" evidence="7">
    <location>
        <begin position="572"/>
        <end position="593"/>
    </location>
</feature>
<feature type="transmembrane region" description="Helical" evidence="7">
    <location>
        <begin position="521"/>
        <end position="551"/>
    </location>
</feature>
<name>A0A370DR53_9GAMM</name>
<dbReference type="PANTHER" id="PTHR30489">
    <property type="entry name" value="LIPOPROTEIN-RELEASING SYSTEM TRANSMEMBRANE PROTEIN LOLE"/>
    <property type="match status" value="1"/>
</dbReference>
<keyword evidence="5 7" id="KW-1133">Transmembrane helix</keyword>
<sequence length="607" mass="65750">MEILRLAIADLRAETLLTFCLIGSLAAIGAPLLILDGLRTGIVESLRQDLVGDPVFREVRPAETRPYDEAFFAALRARSDVDFVMEGITRGASSIIVSASDAASSEAGPRVESETILDMLPTAPGDPLLTSYAAQVPDAGGAVLSAEAAVQLKVKLDDRLTLEIGRQRASAREVETVEAWVKGVLPARADPLPRIYLPFALVRDIETYREGYAVSERDWPGSPPDVAPGFDGLYILSERPLKATVQSRLQTLTGFFIGEPGEPDGFVKRLGMTFPEEQSVFRLSAIERLAGPEVLRRVISVLRGQNYDVFPYVDHLVVTIEGPGGEMNPALPVRTSDNLRHLFEAPVAEINRIQVPADLGYRVGETVTLIAATDGDPVRVPAVIAGLSENPPVQFVELSAALGGMLRRGQKQRVRYDSLTDRLRVERTSFRGFRLYTETIDQVPALVRHMQGLGIDVVAQVGTIERILLLDQGLMRLFLIIAIIGGAGASVVLLTSLYAAVERKQASLGHLRILGISRGDIFVFPVYQALIMALVAVAAAALSAHIIAALINTFQAEQLGLKGDICRITLDAHVYACLIALGLSFTSSFFAALRATRIDPADAMRQE</sequence>
<evidence type="ECO:0000256" key="1">
    <source>
        <dbReference type="ARBA" id="ARBA00004651"/>
    </source>
</evidence>
<comment type="similarity">
    <text evidence="2">Belongs to the ABC-4 integral membrane protein family. LolC/E subfamily.</text>
</comment>
<organism evidence="9 10">
    <name type="scientific">endosymbiont of Escarpia spicata</name>
    <dbReference type="NCBI Taxonomy" id="2200908"/>
    <lineage>
        <taxon>Bacteria</taxon>
        <taxon>Pseudomonadati</taxon>
        <taxon>Pseudomonadota</taxon>
        <taxon>Gammaproteobacteria</taxon>
        <taxon>sulfur-oxidizing symbionts</taxon>
    </lineage>
</organism>
<feature type="domain" description="ABC3 transporter permease C-terminal" evidence="8">
    <location>
        <begin position="480"/>
        <end position="600"/>
    </location>
</feature>
<reference evidence="9 10" key="1">
    <citation type="journal article" date="2018" name="ISME J.">
        <title>Endosymbiont genomes yield clues of tubeworm success.</title>
        <authorList>
            <person name="Li Y."/>
            <person name="Liles M.R."/>
            <person name="Halanych K.M."/>
        </authorList>
    </citation>
    <scope>NUCLEOTIDE SEQUENCE [LARGE SCALE GENOMIC DNA]</scope>
    <source>
        <strain evidence="9">A1462</strain>
    </source>
</reference>
<evidence type="ECO:0000313" key="9">
    <source>
        <dbReference type="EMBL" id="RDH86792.1"/>
    </source>
</evidence>
<keyword evidence="10" id="KW-1185">Reference proteome</keyword>
<dbReference type="Pfam" id="PF02687">
    <property type="entry name" value="FtsX"/>
    <property type="match status" value="1"/>
</dbReference>
<dbReference type="InterPro" id="IPR003838">
    <property type="entry name" value="ABC3_permease_C"/>
</dbReference>
<accession>A0A370DR53</accession>
<evidence type="ECO:0000259" key="8">
    <source>
        <dbReference type="Pfam" id="PF02687"/>
    </source>
</evidence>
<comment type="subcellular location">
    <subcellularLocation>
        <location evidence="1">Cell membrane</location>
        <topology evidence="1">Multi-pass membrane protein</topology>
    </subcellularLocation>
</comment>
<evidence type="ECO:0000256" key="7">
    <source>
        <dbReference type="SAM" id="Phobius"/>
    </source>
</evidence>
<evidence type="ECO:0000256" key="5">
    <source>
        <dbReference type="ARBA" id="ARBA00022989"/>
    </source>
</evidence>
<dbReference type="Proteomes" id="UP000254771">
    <property type="component" value="Unassembled WGS sequence"/>
</dbReference>
<evidence type="ECO:0000256" key="3">
    <source>
        <dbReference type="ARBA" id="ARBA00022475"/>
    </source>
</evidence>
<evidence type="ECO:0000313" key="10">
    <source>
        <dbReference type="Proteomes" id="UP000254771"/>
    </source>
</evidence>
<keyword evidence="4 7" id="KW-0812">Transmembrane</keyword>
<proteinExistence type="inferred from homology"/>
<dbReference type="EMBL" id="QFXE01000008">
    <property type="protein sequence ID" value="RDH86792.1"/>
    <property type="molecule type" value="Genomic_DNA"/>
</dbReference>
<feature type="transmembrane region" description="Helical" evidence="7">
    <location>
        <begin position="16"/>
        <end position="38"/>
    </location>
</feature>
<feature type="transmembrane region" description="Helical" evidence="7">
    <location>
        <begin position="477"/>
        <end position="501"/>
    </location>
</feature>
<keyword evidence="3" id="KW-1003">Cell membrane</keyword>
<keyword evidence="6 7" id="KW-0472">Membrane</keyword>
<dbReference type="GO" id="GO:0098797">
    <property type="term" value="C:plasma membrane protein complex"/>
    <property type="evidence" value="ECO:0007669"/>
    <property type="project" value="TreeGrafter"/>
</dbReference>
<dbReference type="InterPro" id="IPR051447">
    <property type="entry name" value="Lipoprotein-release_system"/>
</dbReference>
<evidence type="ECO:0000256" key="2">
    <source>
        <dbReference type="ARBA" id="ARBA00005236"/>
    </source>
</evidence>
<dbReference type="AlphaFoldDB" id="A0A370DR53"/>
<evidence type="ECO:0000256" key="4">
    <source>
        <dbReference type="ARBA" id="ARBA00022692"/>
    </source>
</evidence>
<evidence type="ECO:0000256" key="6">
    <source>
        <dbReference type="ARBA" id="ARBA00023136"/>
    </source>
</evidence>
<dbReference type="PANTHER" id="PTHR30489:SF0">
    <property type="entry name" value="LIPOPROTEIN-RELEASING SYSTEM TRANSMEMBRANE PROTEIN LOLE"/>
    <property type="match status" value="1"/>
</dbReference>